<keyword evidence="3" id="KW-1185">Reference proteome</keyword>
<proteinExistence type="inferred from homology"/>
<reference evidence="2 3" key="1">
    <citation type="submission" date="2024-01" db="EMBL/GenBank/DDBJ databases">
        <title>Genome assemblies of Stephania.</title>
        <authorList>
            <person name="Yang L."/>
        </authorList>
    </citation>
    <scope>NUCLEOTIDE SEQUENCE [LARGE SCALE GENOMIC DNA]</scope>
    <source>
        <strain evidence="2">QJT</strain>
        <tissue evidence="2">Leaf</tissue>
    </source>
</reference>
<dbReference type="PANTHER" id="PTHR31669:SF283">
    <property type="entry name" value="PROTEIN FAR1-RELATED SEQUENCE"/>
    <property type="match status" value="1"/>
</dbReference>
<comment type="similarity">
    <text evidence="1">Belongs to the FHY3/FAR1 family.</text>
</comment>
<keyword evidence="1" id="KW-0863">Zinc-finger</keyword>
<comment type="subcellular location">
    <subcellularLocation>
        <location evidence="1">Nucleus</location>
    </subcellularLocation>
</comment>
<protein>
    <recommendedName>
        <fullName evidence="1">Protein FAR1-RELATED SEQUENCE</fullName>
    </recommendedName>
</protein>
<evidence type="ECO:0000313" key="2">
    <source>
        <dbReference type="EMBL" id="KAK9085112.1"/>
    </source>
</evidence>
<dbReference type="GO" id="GO:0005634">
    <property type="term" value="C:nucleus"/>
    <property type="evidence" value="ECO:0007669"/>
    <property type="project" value="UniProtKB-SubCell"/>
</dbReference>
<keyword evidence="1" id="KW-0479">Metal-binding</keyword>
<dbReference type="GO" id="GO:0008270">
    <property type="term" value="F:zinc ion binding"/>
    <property type="evidence" value="ECO:0007669"/>
    <property type="project" value="UniProtKB-UniRule"/>
</dbReference>
<dbReference type="AlphaFoldDB" id="A0AAP0E6A2"/>
<gene>
    <name evidence="2" type="ORF">Sjap_025523</name>
</gene>
<dbReference type="PANTHER" id="PTHR31669">
    <property type="entry name" value="PROTEIN FAR1-RELATED SEQUENCE 10-RELATED"/>
    <property type="match status" value="1"/>
</dbReference>
<comment type="caution">
    <text evidence="2">The sequence shown here is derived from an EMBL/GenBank/DDBJ whole genome shotgun (WGS) entry which is preliminary data.</text>
</comment>
<accession>A0AAP0E6A2</accession>
<dbReference type="GO" id="GO:0006355">
    <property type="term" value="P:regulation of DNA-templated transcription"/>
    <property type="evidence" value="ECO:0007669"/>
    <property type="project" value="UniProtKB-UniRule"/>
</dbReference>
<dbReference type="Proteomes" id="UP001417504">
    <property type="component" value="Unassembled WGS sequence"/>
</dbReference>
<dbReference type="InterPro" id="IPR031052">
    <property type="entry name" value="FHY3/FAR1"/>
</dbReference>
<organism evidence="2 3">
    <name type="scientific">Stephania japonica</name>
    <dbReference type="NCBI Taxonomy" id="461633"/>
    <lineage>
        <taxon>Eukaryota</taxon>
        <taxon>Viridiplantae</taxon>
        <taxon>Streptophyta</taxon>
        <taxon>Embryophyta</taxon>
        <taxon>Tracheophyta</taxon>
        <taxon>Spermatophyta</taxon>
        <taxon>Magnoliopsida</taxon>
        <taxon>Ranunculales</taxon>
        <taxon>Menispermaceae</taxon>
        <taxon>Menispermoideae</taxon>
        <taxon>Cissampelideae</taxon>
        <taxon>Stephania</taxon>
    </lineage>
</organism>
<name>A0AAP0E6A2_9MAGN</name>
<sequence>MLCKSLRFPMEAHVERRSRSCSIVVAESTKDHHHHRHRPPPLQSGRCIIDEATYVSSSDVEGSSHESLGREDNSVPLVDEVSIPNVIHEQDFNTSSHLIPTKGMSFGSLDKLLETYQDHAKEEGFAVVIRSSTKVADGQLNGLLCRHIFEVMKMKGIARVHEIYITRRWRKDVLRRHLSIVHFGGYPQMTDEYKEFKEIERALHETVDLSKNNPVRMGFLKMKMDAIIEMVKNHNGVIQVDQAKHLGNFACTQTPNHVPI</sequence>
<comment type="function">
    <text evidence="1">Putative transcription activator involved in regulating light control of development.</text>
</comment>
<dbReference type="EMBL" id="JBBNAE010000011">
    <property type="protein sequence ID" value="KAK9085112.1"/>
    <property type="molecule type" value="Genomic_DNA"/>
</dbReference>
<keyword evidence="1" id="KW-0539">Nucleus</keyword>
<keyword evidence="1" id="KW-0862">Zinc</keyword>
<evidence type="ECO:0000313" key="3">
    <source>
        <dbReference type="Proteomes" id="UP001417504"/>
    </source>
</evidence>
<evidence type="ECO:0000256" key="1">
    <source>
        <dbReference type="RuleBase" id="RU367018"/>
    </source>
</evidence>